<sequence>MWASTIKAGDVEPLISHVVKLLKPGGYIQWEEADLVHPVIKGAKAQTFGEKAHSLYSNHGLYGWASDIHNRLQQAILTILSSKRDNFQSFLAQKCTETYLLALAEIFRGIRTTCAEDLLPLLSECETELQELSALRNKEMVYNWSPIKVLAQKGE</sequence>
<organism evidence="1 2">
    <name type="scientific">Petromyces alliaceus</name>
    <name type="common">Aspergillus alliaceus</name>
    <dbReference type="NCBI Taxonomy" id="209559"/>
    <lineage>
        <taxon>Eukaryota</taxon>
        <taxon>Fungi</taxon>
        <taxon>Dikarya</taxon>
        <taxon>Ascomycota</taxon>
        <taxon>Pezizomycotina</taxon>
        <taxon>Eurotiomycetes</taxon>
        <taxon>Eurotiomycetidae</taxon>
        <taxon>Eurotiales</taxon>
        <taxon>Aspergillaceae</taxon>
        <taxon>Aspergillus</taxon>
        <taxon>Aspergillus subgen. Circumdati</taxon>
    </lineage>
</organism>
<dbReference type="AlphaFoldDB" id="A0A8H6ACR7"/>
<reference evidence="1 2" key="1">
    <citation type="submission" date="2019-04" db="EMBL/GenBank/DDBJ databases">
        <title>Aspergillus burnettii sp. nov., novel species from soil in southeast Queensland.</title>
        <authorList>
            <person name="Gilchrist C.L.M."/>
            <person name="Pitt J.I."/>
            <person name="Lange L."/>
            <person name="Lacey H.J."/>
            <person name="Vuong D."/>
            <person name="Midgley D.J."/>
            <person name="Greenfield P."/>
            <person name="Bradbury M."/>
            <person name="Lacey E."/>
            <person name="Busk P.K."/>
            <person name="Pilgaard B."/>
            <person name="Chooi Y.H."/>
            <person name="Piggott A.M."/>
        </authorList>
    </citation>
    <scope>NUCLEOTIDE SEQUENCE [LARGE SCALE GENOMIC DNA]</scope>
    <source>
        <strain evidence="1 2">FRR 5400</strain>
    </source>
</reference>
<keyword evidence="2" id="KW-1185">Reference proteome</keyword>
<comment type="caution">
    <text evidence="1">The sequence shown here is derived from an EMBL/GenBank/DDBJ whole genome shotgun (WGS) entry which is preliminary data.</text>
</comment>
<name>A0A8H6ACR7_PETAA</name>
<evidence type="ECO:0000313" key="1">
    <source>
        <dbReference type="EMBL" id="KAF5864625.1"/>
    </source>
</evidence>
<protein>
    <submittedName>
        <fullName evidence="1">Uncharacterized protein</fullName>
    </submittedName>
</protein>
<proteinExistence type="predicted"/>
<gene>
    <name evidence="1" type="ORF">ETB97_007183</name>
</gene>
<accession>A0A8H6ACR7</accession>
<evidence type="ECO:0000313" key="2">
    <source>
        <dbReference type="Proteomes" id="UP000541154"/>
    </source>
</evidence>
<dbReference type="Proteomes" id="UP000541154">
    <property type="component" value="Unassembled WGS sequence"/>
</dbReference>
<dbReference type="EMBL" id="SPNV01000031">
    <property type="protein sequence ID" value="KAF5864625.1"/>
    <property type="molecule type" value="Genomic_DNA"/>
</dbReference>